<gene>
    <name evidence="2" type="ORF">TM5383_01897</name>
</gene>
<organism evidence="2 3">
    <name type="scientific">Thalassovita mediterranea</name>
    <dbReference type="NCBI Taxonomy" id="340021"/>
    <lineage>
        <taxon>Bacteria</taxon>
        <taxon>Pseudomonadati</taxon>
        <taxon>Pseudomonadota</taxon>
        <taxon>Alphaproteobacteria</taxon>
        <taxon>Rhodobacterales</taxon>
        <taxon>Roseobacteraceae</taxon>
        <taxon>Thalassovita</taxon>
    </lineage>
</organism>
<dbReference type="InterPro" id="IPR036844">
    <property type="entry name" value="Hint_dom_sf"/>
</dbReference>
<evidence type="ECO:0000259" key="1">
    <source>
        <dbReference type="Pfam" id="PF13403"/>
    </source>
</evidence>
<dbReference type="STRING" id="340021.TM5383_01897"/>
<dbReference type="SUPFAM" id="SSF51294">
    <property type="entry name" value="Hedgehog/intein (Hint) domain"/>
    <property type="match status" value="1"/>
</dbReference>
<dbReference type="Proteomes" id="UP000051681">
    <property type="component" value="Unassembled WGS sequence"/>
</dbReference>
<reference evidence="2 3" key="1">
    <citation type="submission" date="2015-09" db="EMBL/GenBank/DDBJ databases">
        <authorList>
            <consortium name="Swine Surveillance"/>
        </authorList>
    </citation>
    <scope>NUCLEOTIDE SEQUENCE [LARGE SCALE GENOMIC DNA]</scope>
    <source>
        <strain evidence="2 3">CECT 8383</strain>
    </source>
</reference>
<evidence type="ECO:0000313" key="2">
    <source>
        <dbReference type="EMBL" id="CUH84685.1"/>
    </source>
</evidence>
<accession>A0A0P1GQ18</accession>
<dbReference type="Pfam" id="PF13403">
    <property type="entry name" value="Hint_2"/>
    <property type="match status" value="1"/>
</dbReference>
<dbReference type="EMBL" id="CYSF01000007">
    <property type="protein sequence ID" value="CUH84685.1"/>
    <property type="molecule type" value="Genomic_DNA"/>
</dbReference>
<dbReference type="RefSeq" id="WP_058318754.1">
    <property type="nucleotide sequence ID" value="NZ_CYSF01000007.1"/>
</dbReference>
<dbReference type="OrthoDB" id="6305173at2"/>
<sequence>MTQSERTQGLTQPQIEIDETAGMLAYEDGLIACFTDGTLIRTETGDERVEQLQKGHRLRLWSGEVAQVRVVLKRYLSRDDLDRHPELRPVRITAGALGQGLPKRDLLVSPHHRMLVASPVAARMFGEGEVLIAAIRLTELPGIYVDQGVDSVTYVNVALDRHQVIFAEGCPSETLYTGPEALARLPDAARQELLTLFPDLAIRSTPGAVARKIPAGQQQKQLVARMSKNAKRALDPKVVTVPNHAECTVSAGARFRQLLSASSAHLS</sequence>
<protein>
    <recommendedName>
        <fullName evidence="1">Hedgehog/Intein (Hint) domain-containing protein</fullName>
    </recommendedName>
</protein>
<feature type="domain" description="Hedgehog/Intein (Hint)" evidence="1">
    <location>
        <begin position="33"/>
        <end position="178"/>
    </location>
</feature>
<dbReference type="AlphaFoldDB" id="A0A0P1GQ18"/>
<name>A0A0P1GQ18_9RHOB</name>
<proteinExistence type="predicted"/>
<dbReference type="Gene3D" id="2.170.16.10">
    <property type="entry name" value="Hedgehog/Intein (Hint) domain"/>
    <property type="match status" value="1"/>
</dbReference>
<evidence type="ECO:0000313" key="3">
    <source>
        <dbReference type="Proteomes" id="UP000051681"/>
    </source>
</evidence>
<dbReference type="InterPro" id="IPR028992">
    <property type="entry name" value="Hedgehog/Intein_dom"/>
</dbReference>
<keyword evidence="3" id="KW-1185">Reference proteome</keyword>